<evidence type="ECO:0000256" key="1">
    <source>
        <dbReference type="ARBA" id="ARBA00013260"/>
    </source>
</evidence>
<dbReference type="CDD" id="cd00462">
    <property type="entry name" value="PTH"/>
    <property type="match status" value="1"/>
</dbReference>
<dbReference type="GO" id="GO:0004045">
    <property type="term" value="F:peptidyl-tRNA hydrolase activity"/>
    <property type="evidence" value="ECO:0007669"/>
    <property type="project" value="UniProtKB-EC"/>
</dbReference>
<reference evidence="6" key="1">
    <citation type="submission" date="2023-06" db="EMBL/GenBank/DDBJ databases">
        <title>Genome-scale phylogeny and comparative genomics of the fungal order Sordariales.</title>
        <authorList>
            <consortium name="Lawrence Berkeley National Laboratory"/>
            <person name="Hensen N."/>
            <person name="Bonometti L."/>
            <person name="Westerberg I."/>
            <person name="Brannstrom I.O."/>
            <person name="Guillou S."/>
            <person name="Cros-Aarteil S."/>
            <person name="Calhoun S."/>
            <person name="Haridas S."/>
            <person name="Kuo A."/>
            <person name="Mondo S."/>
            <person name="Pangilinan J."/>
            <person name="Riley R."/>
            <person name="LaButti K."/>
            <person name="Andreopoulos B."/>
            <person name="Lipzen A."/>
            <person name="Chen C."/>
            <person name="Yanf M."/>
            <person name="Daum C."/>
            <person name="Ng V."/>
            <person name="Clum A."/>
            <person name="Steindorff A."/>
            <person name="Ohm R."/>
            <person name="Martin F."/>
            <person name="Silar P."/>
            <person name="Natvig D."/>
            <person name="Lalanne C."/>
            <person name="Gautier V."/>
            <person name="Ament-velasquez S.L."/>
            <person name="Kruys A."/>
            <person name="Hutchinson M.I."/>
            <person name="Powell A.J."/>
            <person name="Barry K."/>
            <person name="Miller A.N."/>
            <person name="Grigoriev I.V."/>
            <person name="Debuchy R."/>
            <person name="Gladieux P."/>
            <person name="Thoren M.H."/>
            <person name="Johannesson H."/>
        </authorList>
    </citation>
    <scope>NUCLEOTIDE SEQUENCE</scope>
    <source>
        <strain evidence="6">SMH3391-2</strain>
    </source>
</reference>
<evidence type="ECO:0000313" key="7">
    <source>
        <dbReference type="Proteomes" id="UP001174934"/>
    </source>
</evidence>
<evidence type="ECO:0000313" key="6">
    <source>
        <dbReference type="EMBL" id="KAK0636027.1"/>
    </source>
</evidence>
<name>A0AA39XML3_9PEZI</name>
<organism evidence="6 7">
    <name type="scientific">Bombardia bombarda</name>
    <dbReference type="NCBI Taxonomy" id="252184"/>
    <lineage>
        <taxon>Eukaryota</taxon>
        <taxon>Fungi</taxon>
        <taxon>Dikarya</taxon>
        <taxon>Ascomycota</taxon>
        <taxon>Pezizomycotina</taxon>
        <taxon>Sordariomycetes</taxon>
        <taxon>Sordariomycetidae</taxon>
        <taxon>Sordariales</taxon>
        <taxon>Lasiosphaeriaceae</taxon>
        <taxon>Bombardia</taxon>
    </lineage>
</organism>
<dbReference type="Pfam" id="PF01195">
    <property type="entry name" value="Pept_tRNA_hydro"/>
    <property type="match status" value="1"/>
</dbReference>
<accession>A0AA39XML3</accession>
<keyword evidence="3 6" id="KW-0378">Hydrolase</keyword>
<dbReference type="InterPro" id="IPR036416">
    <property type="entry name" value="Pept_tRNA_hydro_sf"/>
</dbReference>
<dbReference type="Gene3D" id="3.40.50.1470">
    <property type="entry name" value="Peptidyl-tRNA hydrolase"/>
    <property type="match status" value="1"/>
</dbReference>
<dbReference type="EMBL" id="JAULSR010000001">
    <property type="protein sequence ID" value="KAK0636027.1"/>
    <property type="molecule type" value="Genomic_DNA"/>
</dbReference>
<dbReference type="PROSITE" id="PS01196">
    <property type="entry name" value="PEPT_TRNA_HYDROL_2"/>
    <property type="match status" value="1"/>
</dbReference>
<keyword evidence="7" id="KW-1185">Reference proteome</keyword>
<evidence type="ECO:0000256" key="5">
    <source>
        <dbReference type="ARBA" id="ARBA00038063"/>
    </source>
</evidence>
<dbReference type="NCBIfam" id="TIGR00447">
    <property type="entry name" value="pth"/>
    <property type="match status" value="1"/>
</dbReference>
<dbReference type="EC" id="3.1.1.29" evidence="1"/>
<dbReference type="InterPro" id="IPR001328">
    <property type="entry name" value="Pept_tRNA_hydro"/>
</dbReference>
<dbReference type="PANTHER" id="PTHR17224">
    <property type="entry name" value="PEPTIDYL-TRNA HYDROLASE"/>
    <property type="match status" value="1"/>
</dbReference>
<dbReference type="Proteomes" id="UP001174934">
    <property type="component" value="Unassembled WGS sequence"/>
</dbReference>
<protein>
    <recommendedName>
        <fullName evidence="1">peptidyl-tRNA hydrolase</fullName>
        <ecNumber evidence="1">3.1.1.29</ecNumber>
    </recommendedName>
</protein>
<dbReference type="GO" id="GO:0000049">
    <property type="term" value="F:tRNA binding"/>
    <property type="evidence" value="ECO:0007669"/>
    <property type="project" value="UniProtKB-KW"/>
</dbReference>
<keyword evidence="4" id="KW-0694">RNA-binding</keyword>
<evidence type="ECO:0000256" key="4">
    <source>
        <dbReference type="ARBA" id="ARBA00022884"/>
    </source>
</evidence>
<proteinExistence type="inferred from homology"/>
<dbReference type="AlphaFoldDB" id="A0AA39XML3"/>
<comment type="similarity">
    <text evidence="5">Belongs to the PTH family.</text>
</comment>
<evidence type="ECO:0000256" key="3">
    <source>
        <dbReference type="ARBA" id="ARBA00022801"/>
    </source>
</evidence>
<dbReference type="PANTHER" id="PTHR17224:SF1">
    <property type="entry name" value="PEPTIDYL-TRNA HYDROLASE"/>
    <property type="match status" value="1"/>
</dbReference>
<comment type="caution">
    <text evidence="6">The sequence shown here is derived from an EMBL/GenBank/DDBJ whole genome shotgun (WGS) entry which is preliminary data.</text>
</comment>
<keyword evidence="2" id="KW-0820">tRNA-binding</keyword>
<gene>
    <name evidence="6" type="ORF">B0T17DRAFT_483824</name>
</gene>
<dbReference type="SUPFAM" id="SSF53178">
    <property type="entry name" value="Peptidyl-tRNA hydrolase-like"/>
    <property type="match status" value="1"/>
</dbReference>
<evidence type="ECO:0000256" key="2">
    <source>
        <dbReference type="ARBA" id="ARBA00022555"/>
    </source>
</evidence>
<dbReference type="InterPro" id="IPR018171">
    <property type="entry name" value="Pept_tRNA_hydro_CS"/>
</dbReference>
<sequence>MSLRRLLIISLGNPGQYKNTYHSIGHMALESLQRKFSSEQPAFASSRYGKKSVLASAGPTYTLLQSPTLMNVSGPWVAKAYRDYLADEGLSPEEVGLVIVNDDLELELGVVKVREWKASHKGHNGIKSVLASVQPAPEMRLARISIGIGRPEERDRSTVSDFVLSKVSSHARSVISEKSSLGLMDALVGLENKWR</sequence>